<accession>J9DC20</accession>
<name>J9DC20_EDHAE</name>
<dbReference type="VEuPathDB" id="MicrosporidiaDB:EDEG_00657"/>
<gene>
    <name evidence="1" type="ORF">EDEG_00657</name>
</gene>
<dbReference type="Proteomes" id="UP000003163">
    <property type="component" value="Unassembled WGS sequence"/>
</dbReference>
<dbReference type="EMBL" id="AFBI03000007">
    <property type="protein sequence ID" value="EJW05281.1"/>
    <property type="molecule type" value="Genomic_DNA"/>
</dbReference>
<keyword evidence="2" id="KW-1185">Reference proteome</keyword>
<dbReference type="AlphaFoldDB" id="J9DC20"/>
<protein>
    <submittedName>
        <fullName evidence="1">Uncharacterized protein</fullName>
    </submittedName>
</protein>
<sequence length="147" mass="18000">MFLLLFIAYNFCSPIDNIKKKEKKTAESICTNPDMQNFNEIHMNQETPVFSIIQNRFDQNMLQSDIDIGEIAIKEILECLDIQNKELLIYIQQYYDQYYREFYKLYYSAYFDHYYRLTLAKYYHELYTNYCKKLYQLFIGNNLRNTL</sequence>
<evidence type="ECO:0000313" key="1">
    <source>
        <dbReference type="EMBL" id="EJW05281.1"/>
    </source>
</evidence>
<dbReference type="HOGENOM" id="CLU_1768015_0_0_1"/>
<organism evidence="1 2">
    <name type="scientific">Edhazardia aedis (strain USNM 41457)</name>
    <name type="common">Microsporidian parasite</name>
    <dbReference type="NCBI Taxonomy" id="1003232"/>
    <lineage>
        <taxon>Eukaryota</taxon>
        <taxon>Fungi</taxon>
        <taxon>Fungi incertae sedis</taxon>
        <taxon>Microsporidia</taxon>
        <taxon>Edhazardia</taxon>
    </lineage>
</organism>
<dbReference type="InParanoid" id="J9DC20"/>
<reference evidence="2" key="2">
    <citation type="submission" date="2015-07" db="EMBL/GenBank/DDBJ databases">
        <title>Contrasting host-pathogen interactions and genome evolution in two generalist and specialist microsporidian pathogens of mosquitoes.</title>
        <authorList>
            <consortium name="The Broad Institute Genomics Platform"/>
            <consortium name="The Broad Institute Genome Sequencing Center for Infectious Disease"/>
            <person name="Cuomo C.A."/>
            <person name="Sanscrainte N.D."/>
            <person name="Goldberg J.M."/>
            <person name="Heiman D."/>
            <person name="Young S."/>
            <person name="Zeng Q."/>
            <person name="Becnel J.J."/>
            <person name="Birren B.W."/>
        </authorList>
    </citation>
    <scope>NUCLEOTIDE SEQUENCE [LARGE SCALE GENOMIC DNA]</scope>
    <source>
        <strain evidence="2">USNM 41457</strain>
    </source>
</reference>
<evidence type="ECO:0000313" key="2">
    <source>
        <dbReference type="Proteomes" id="UP000003163"/>
    </source>
</evidence>
<reference evidence="1 2" key="1">
    <citation type="submission" date="2011-08" db="EMBL/GenBank/DDBJ databases">
        <authorList>
            <person name="Liu Z.J."/>
            <person name="Shi F.L."/>
            <person name="Lu J.Q."/>
            <person name="Li M."/>
            <person name="Wang Z.L."/>
        </authorList>
    </citation>
    <scope>NUCLEOTIDE SEQUENCE [LARGE SCALE GENOMIC DNA]</scope>
    <source>
        <strain evidence="1 2">USNM 41457</strain>
    </source>
</reference>
<comment type="caution">
    <text evidence="1">The sequence shown here is derived from an EMBL/GenBank/DDBJ whole genome shotgun (WGS) entry which is preliminary data.</text>
</comment>
<proteinExistence type="predicted"/>